<sequence length="48" mass="5708">MRNFDILRPVKGIVPRQRKVLDMDIFAVHRKIIARCVYVFQRDIIAVP</sequence>
<dbReference type="EMBL" id="VSSQ01100291">
    <property type="protein sequence ID" value="MPN42512.1"/>
    <property type="molecule type" value="Genomic_DNA"/>
</dbReference>
<evidence type="ECO:0000313" key="1">
    <source>
        <dbReference type="EMBL" id="MPN42512.1"/>
    </source>
</evidence>
<comment type="caution">
    <text evidence="1">The sequence shown here is derived from an EMBL/GenBank/DDBJ whole genome shotgun (WGS) entry which is preliminary data.</text>
</comment>
<dbReference type="AlphaFoldDB" id="A0A645HVM1"/>
<organism evidence="1">
    <name type="scientific">bioreactor metagenome</name>
    <dbReference type="NCBI Taxonomy" id="1076179"/>
    <lineage>
        <taxon>unclassified sequences</taxon>
        <taxon>metagenomes</taxon>
        <taxon>ecological metagenomes</taxon>
    </lineage>
</organism>
<reference evidence="1" key="1">
    <citation type="submission" date="2019-08" db="EMBL/GenBank/DDBJ databases">
        <authorList>
            <person name="Kucharzyk K."/>
            <person name="Murdoch R.W."/>
            <person name="Higgins S."/>
            <person name="Loffler F."/>
        </authorList>
    </citation>
    <scope>NUCLEOTIDE SEQUENCE</scope>
</reference>
<gene>
    <name evidence="1" type="ORF">SDC9_190069</name>
</gene>
<name>A0A645HVM1_9ZZZZ</name>
<accession>A0A645HVM1</accession>
<protein>
    <submittedName>
        <fullName evidence="1">Uncharacterized protein</fullName>
    </submittedName>
</protein>
<proteinExistence type="predicted"/>